<dbReference type="GO" id="GO:0004843">
    <property type="term" value="F:cysteine-type deubiquitinase activity"/>
    <property type="evidence" value="ECO:0007669"/>
    <property type="project" value="UniProtKB-EC"/>
</dbReference>
<dbReference type="GO" id="GO:0005634">
    <property type="term" value="C:nucleus"/>
    <property type="evidence" value="ECO:0007669"/>
    <property type="project" value="TreeGrafter"/>
</dbReference>
<protein>
    <recommendedName>
        <fullName evidence="2">ubiquitinyl hydrolase 1</fullName>
        <ecNumber evidence="2">3.4.19.12</ecNumber>
    </recommendedName>
</protein>
<evidence type="ECO:0000256" key="3">
    <source>
        <dbReference type="ARBA" id="ARBA00022670"/>
    </source>
</evidence>
<dbReference type="SUPFAM" id="SSF54001">
    <property type="entry name" value="Cysteine proteinases"/>
    <property type="match status" value="1"/>
</dbReference>
<comment type="catalytic activity">
    <reaction evidence="1">
        <text>Thiol-dependent hydrolysis of ester, thioester, amide, peptide and isopeptide bonds formed by the C-terminal Gly of ubiquitin (a 76-residue protein attached to proteins as an intracellular targeting signal).</text>
        <dbReference type="EC" id="3.4.19.12"/>
    </reaction>
</comment>
<sequence length="263" mass="30549">MSTEQEPELTDEQILIFEQQIKDQEAQKIPLVCQEEPIAQLVQEFSNNQPFLRKINNLSKKYGRIRRCRGDGNCFFRAFAFAWFESILSNIERYEAGLAKLKTTPDLLELGGFQKLAYEDFYDVTLEQYELLPQRVSDPDMLLVNFQSEEISNAIVMHLRFVASAYLRIHSAEYEPFLVTEMISIDEFCAMHVEAFGRESDHLQIIALTRALDIPVEVIYLDGGAGDNAAVHEFWPDETKKDENKPLRLIYRPGHYDILYERP</sequence>
<dbReference type="GO" id="GO:0006508">
    <property type="term" value="P:proteolysis"/>
    <property type="evidence" value="ECO:0007669"/>
    <property type="project" value="UniProtKB-KW"/>
</dbReference>
<dbReference type="PROSITE" id="PS50802">
    <property type="entry name" value="OTU"/>
    <property type="match status" value="1"/>
</dbReference>
<dbReference type="CDD" id="cd22749">
    <property type="entry name" value="Otubain_C65"/>
    <property type="match status" value="1"/>
</dbReference>
<feature type="domain" description="OTU" evidence="7">
    <location>
        <begin position="63"/>
        <end position="262"/>
    </location>
</feature>
<keyword evidence="3" id="KW-0645">Protease</keyword>
<dbReference type="Proteomes" id="UP000077315">
    <property type="component" value="Unassembled WGS sequence"/>
</dbReference>
<dbReference type="EC" id="3.4.19.12" evidence="2"/>
<dbReference type="Gene3D" id="3.30.200.60">
    <property type="entry name" value="Peptidase C65 Otubain, subdomain 1"/>
    <property type="match status" value="1"/>
</dbReference>
<evidence type="ECO:0000256" key="2">
    <source>
        <dbReference type="ARBA" id="ARBA00012759"/>
    </source>
</evidence>
<evidence type="ECO:0000313" key="9">
    <source>
        <dbReference type="Proteomes" id="UP000077315"/>
    </source>
</evidence>
<dbReference type="InterPro" id="IPR003323">
    <property type="entry name" value="OTU_dom"/>
</dbReference>
<name>A0A162NCT3_PHYB8</name>
<reference evidence="9" key="1">
    <citation type="submission" date="2015-06" db="EMBL/GenBank/DDBJ databases">
        <title>Expansion of signal transduction pathways in fungi by whole-genome duplication.</title>
        <authorList>
            <consortium name="DOE Joint Genome Institute"/>
            <person name="Corrochano L.M."/>
            <person name="Kuo A."/>
            <person name="Marcet-Houben M."/>
            <person name="Polaino S."/>
            <person name="Salamov A."/>
            <person name="Villalobos J.M."/>
            <person name="Alvarez M.I."/>
            <person name="Avalos J."/>
            <person name="Benito E.P."/>
            <person name="Benoit I."/>
            <person name="Burger G."/>
            <person name="Camino L.P."/>
            <person name="Canovas D."/>
            <person name="Cerda-Olmedo E."/>
            <person name="Cheng J.-F."/>
            <person name="Dominguez A."/>
            <person name="Elias M."/>
            <person name="Eslava A.P."/>
            <person name="Glaser F."/>
            <person name="Grimwood J."/>
            <person name="Gutierrez G."/>
            <person name="Heitman J."/>
            <person name="Henrissat B."/>
            <person name="Iturriaga E.A."/>
            <person name="Lang B.F."/>
            <person name="Lavin J.L."/>
            <person name="Lee S."/>
            <person name="Li W."/>
            <person name="Lindquist E."/>
            <person name="Lopez-Garcia S."/>
            <person name="Luque E.M."/>
            <person name="Marcos A.T."/>
            <person name="Martin J."/>
            <person name="McCluskey K."/>
            <person name="Medina H.R."/>
            <person name="Miralles-Duran A."/>
            <person name="Miyazaki A."/>
            <person name="Munoz-Torres E."/>
            <person name="Oguiza J.A."/>
            <person name="Ohm R."/>
            <person name="Olmedo M."/>
            <person name="Orejas M."/>
            <person name="Ortiz-Castellanos L."/>
            <person name="Pisabarro A.G."/>
            <person name="Rodriguez-Romero J."/>
            <person name="Ruiz-Herrera J."/>
            <person name="Ruiz-Vazquez R."/>
            <person name="Sanz C."/>
            <person name="Schackwitz W."/>
            <person name="Schmutz J."/>
            <person name="Shahriari M."/>
            <person name="Shelest E."/>
            <person name="Silva-Franco F."/>
            <person name="Soanes D."/>
            <person name="Syed K."/>
            <person name="Tagua V.G."/>
            <person name="Talbot N.J."/>
            <person name="Thon M."/>
            <person name="De vries R.P."/>
            <person name="Wiebenga A."/>
            <person name="Yadav J.S."/>
            <person name="Braun E.L."/>
            <person name="Baker S."/>
            <person name="Garre V."/>
            <person name="Horwitz B."/>
            <person name="Torres-Martinez S."/>
            <person name="Idnurm A."/>
            <person name="Herrera-Estrella A."/>
            <person name="Gabaldon T."/>
            <person name="Grigoriev I.V."/>
        </authorList>
    </citation>
    <scope>NUCLEOTIDE SEQUENCE [LARGE SCALE GENOMIC DNA]</scope>
    <source>
        <strain evidence="9">NRRL 1555(-)</strain>
    </source>
</reference>
<evidence type="ECO:0000313" key="8">
    <source>
        <dbReference type="EMBL" id="OAD68194.1"/>
    </source>
</evidence>
<keyword evidence="5" id="KW-0378">Hydrolase</keyword>
<evidence type="ECO:0000256" key="5">
    <source>
        <dbReference type="ARBA" id="ARBA00022801"/>
    </source>
</evidence>
<dbReference type="InterPro" id="IPR042467">
    <property type="entry name" value="Peptidase_C65_otubain_sub2"/>
</dbReference>
<keyword evidence="6" id="KW-0788">Thiol protease</keyword>
<dbReference type="InParanoid" id="A0A162NCT3"/>
<gene>
    <name evidence="8" type="ORF">PHYBLDRAFT_183361</name>
</gene>
<proteinExistence type="predicted"/>
<organism evidence="8 9">
    <name type="scientific">Phycomyces blakesleeanus (strain ATCC 8743b / DSM 1359 / FGSC 10004 / NBRC 33097 / NRRL 1555)</name>
    <dbReference type="NCBI Taxonomy" id="763407"/>
    <lineage>
        <taxon>Eukaryota</taxon>
        <taxon>Fungi</taxon>
        <taxon>Fungi incertae sedis</taxon>
        <taxon>Mucoromycota</taxon>
        <taxon>Mucoromycotina</taxon>
        <taxon>Mucoromycetes</taxon>
        <taxon>Mucorales</taxon>
        <taxon>Phycomycetaceae</taxon>
        <taxon>Phycomyces</taxon>
    </lineage>
</organism>
<dbReference type="InterPro" id="IPR038765">
    <property type="entry name" value="Papain-like_cys_pep_sf"/>
</dbReference>
<evidence type="ECO:0000256" key="4">
    <source>
        <dbReference type="ARBA" id="ARBA00022786"/>
    </source>
</evidence>
<dbReference type="InterPro" id="IPR019400">
    <property type="entry name" value="Peptidase_C65_otubain"/>
</dbReference>
<dbReference type="GO" id="GO:0043130">
    <property type="term" value="F:ubiquitin binding"/>
    <property type="evidence" value="ECO:0007669"/>
    <property type="project" value="TreeGrafter"/>
</dbReference>
<dbReference type="AlphaFoldDB" id="A0A162NCT3"/>
<dbReference type="GeneID" id="28999664"/>
<dbReference type="RefSeq" id="XP_018286234.1">
    <property type="nucleotide sequence ID" value="XM_018438758.1"/>
</dbReference>
<dbReference type="GO" id="GO:0071108">
    <property type="term" value="P:protein K48-linked deubiquitination"/>
    <property type="evidence" value="ECO:0007669"/>
    <property type="project" value="TreeGrafter"/>
</dbReference>
<evidence type="ECO:0000256" key="1">
    <source>
        <dbReference type="ARBA" id="ARBA00000707"/>
    </source>
</evidence>
<dbReference type="STRING" id="763407.A0A162NCT3"/>
<dbReference type="PANTHER" id="PTHR12931">
    <property type="entry name" value="UBIQUITIN THIOLESTERASE PROTEIN OTUB"/>
    <property type="match status" value="1"/>
</dbReference>
<evidence type="ECO:0000259" key="7">
    <source>
        <dbReference type="PROSITE" id="PS50802"/>
    </source>
</evidence>
<accession>A0A162NCT3</accession>
<dbReference type="Gene3D" id="1.20.1300.20">
    <property type="entry name" value="Peptidase C65 Otubain, subdomain 2"/>
    <property type="match status" value="1"/>
</dbReference>
<keyword evidence="9" id="KW-1185">Reference proteome</keyword>
<dbReference type="EMBL" id="KV440996">
    <property type="protein sequence ID" value="OAD68194.1"/>
    <property type="molecule type" value="Genomic_DNA"/>
</dbReference>
<dbReference type="PANTHER" id="PTHR12931:SF15">
    <property type="entry name" value="UBIQUITIN THIOESTERASE OTUBAIN-LIKE"/>
    <property type="match status" value="1"/>
</dbReference>
<dbReference type="InterPro" id="IPR042468">
    <property type="entry name" value="Peptidase_C65_otubain_sub1"/>
</dbReference>
<keyword evidence="4" id="KW-0833">Ubl conjugation pathway</keyword>
<dbReference type="OrthoDB" id="18915at2759"/>
<dbReference type="Pfam" id="PF10275">
    <property type="entry name" value="Peptidase_C65"/>
    <property type="match status" value="1"/>
</dbReference>
<evidence type="ECO:0000256" key="6">
    <source>
        <dbReference type="ARBA" id="ARBA00022807"/>
    </source>
</evidence>
<dbReference type="VEuPathDB" id="FungiDB:PHYBLDRAFT_183361"/>